<accession>A0AAD3TCZ4</accession>
<proteinExistence type="predicted"/>
<organism evidence="2 3">
    <name type="scientific">Nepenthes gracilis</name>
    <name type="common">Slender pitcher plant</name>
    <dbReference type="NCBI Taxonomy" id="150966"/>
    <lineage>
        <taxon>Eukaryota</taxon>
        <taxon>Viridiplantae</taxon>
        <taxon>Streptophyta</taxon>
        <taxon>Embryophyta</taxon>
        <taxon>Tracheophyta</taxon>
        <taxon>Spermatophyta</taxon>
        <taxon>Magnoliopsida</taxon>
        <taxon>eudicotyledons</taxon>
        <taxon>Gunneridae</taxon>
        <taxon>Pentapetalae</taxon>
        <taxon>Caryophyllales</taxon>
        <taxon>Nepenthaceae</taxon>
        <taxon>Nepenthes</taxon>
    </lineage>
</organism>
<gene>
    <name evidence="2" type="ORF">Nepgr_028791</name>
</gene>
<evidence type="ECO:0000313" key="3">
    <source>
        <dbReference type="Proteomes" id="UP001279734"/>
    </source>
</evidence>
<reference evidence="2" key="1">
    <citation type="submission" date="2023-05" db="EMBL/GenBank/DDBJ databases">
        <title>Nepenthes gracilis genome sequencing.</title>
        <authorList>
            <person name="Fukushima K."/>
        </authorList>
    </citation>
    <scope>NUCLEOTIDE SEQUENCE</scope>
    <source>
        <strain evidence="2">SING2019-196</strain>
    </source>
</reference>
<comment type="caution">
    <text evidence="2">The sequence shown here is derived from an EMBL/GenBank/DDBJ whole genome shotgun (WGS) entry which is preliminary data.</text>
</comment>
<protein>
    <submittedName>
        <fullName evidence="2">Uncharacterized protein</fullName>
    </submittedName>
</protein>
<feature type="region of interest" description="Disordered" evidence="1">
    <location>
        <begin position="1"/>
        <end position="21"/>
    </location>
</feature>
<dbReference type="AlphaFoldDB" id="A0AAD3TCZ4"/>
<name>A0AAD3TCZ4_NEPGR</name>
<keyword evidence="3" id="KW-1185">Reference proteome</keyword>
<evidence type="ECO:0000313" key="2">
    <source>
        <dbReference type="EMBL" id="GMH26948.1"/>
    </source>
</evidence>
<dbReference type="Proteomes" id="UP001279734">
    <property type="component" value="Unassembled WGS sequence"/>
</dbReference>
<sequence length="83" mass="9056">MVLEPVAISGSPKEADMGPFVPEVCEGGWEESVAHPKPPAMFVPRATSDPSDAMEEHFLKACSVGTNSSDNKLRSMLDWTRCY</sequence>
<evidence type="ECO:0000256" key="1">
    <source>
        <dbReference type="SAM" id="MobiDB-lite"/>
    </source>
</evidence>
<dbReference type="EMBL" id="BSYO01000032">
    <property type="protein sequence ID" value="GMH26948.1"/>
    <property type="molecule type" value="Genomic_DNA"/>
</dbReference>